<evidence type="ECO:0000313" key="7">
    <source>
        <dbReference type="Proteomes" id="UP000001950"/>
    </source>
</evidence>
<organism evidence="6 7">
    <name type="scientific">Theileria annulata</name>
    <dbReference type="NCBI Taxonomy" id="5874"/>
    <lineage>
        <taxon>Eukaryota</taxon>
        <taxon>Sar</taxon>
        <taxon>Alveolata</taxon>
        <taxon>Apicomplexa</taxon>
        <taxon>Aconoidasida</taxon>
        <taxon>Piroplasmida</taxon>
        <taxon>Theileriidae</taxon>
        <taxon>Theileria</taxon>
    </lineage>
</organism>
<evidence type="ECO:0000256" key="5">
    <source>
        <dbReference type="SAM" id="SignalP"/>
    </source>
</evidence>
<comment type="subunit">
    <text evidence="4">Component of the proteasome complex.</text>
</comment>
<dbReference type="InterPro" id="IPR023333">
    <property type="entry name" value="Proteasome_suB-type"/>
</dbReference>
<dbReference type="FunFam" id="3.60.20.10:FF:000003">
    <property type="entry name" value="Proteasome subunit beta type-3"/>
    <property type="match status" value="1"/>
</dbReference>
<evidence type="ECO:0000256" key="4">
    <source>
        <dbReference type="RuleBase" id="RU004203"/>
    </source>
</evidence>
<evidence type="ECO:0000256" key="1">
    <source>
        <dbReference type="ARBA" id="ARBA00022490"/>
    </source>
</evidence>
<sequence>MVWRILILIYFHYNFGDITSYNGGALVAMMGEGCVAIACDKRLGLNQQVTVSSNFPKAFKVTESCFFAASGLATDVQTLKDEIMFKVNMYKLRGDKEMSVKTLSNMVGSMLYSRRFGPWFVDSVIAGLDTDSSPYITCFDLVGAPCTPTDFVVAGTCSEQLYGVCEALFKPGMDPEQLFETVSQCLMAGIDRDCLSGWGAEVHVITPDRVISRSLKTRMD</sequence>
<dbReference type="InParanoid" id="Q4U969"/>
<name>Q4U969_THEAN</name>
<dbReference type="GeneID" id="3862831"/>
<keyword evidence="2 4" id="KW-0647">Proteasome</keyword>
<reference evidence="6 7" key="1">
    <citation type="journal article" date="2005" name="Science">
        <title>Genome of the host-cell transforming parasite Theileria annulata compared with T. parva.</title>
        <authorList>
            <person name="Pain A."/>
            <person name="Renauld H."/>
            <person name="Berriman M."/>
            <person name="Murphy L."/>
            <person name="Yeats C.A."/>
            <person name="Weir W."/>
            <person name="Kerhornou A."/>
            <person name="Aslett M."/>
            <person name="Bishop R."/>
            <person name="Bouchier C."/>
            <person name="Cochet M."/>
            <person name="Coulson R.M.R."/>
            <person name="Cronin A."/>
            <person name="de Villiers E.P."/>
            <person name="Fraser A."/>
            <person name="Fosker N."/>
            <person name="Gardner M."/>
            <person name="Goble A."/>
            <person name="Griffiths-Jones S."/>
            <person name="Harris D.E."/>
            <person name="Katzer F."/>
            <person name="Larke N."/>
            <person name="Lord A."/>
            <person name="Maser P."/>
            <person name="McKellar S."/>
            <person name="Mooney P."/>
            <person name="Morton F."/>
            <person name="Nene V."/>
            <person name="O'Neil S."/>
            <person name="Price C."/>
            <person name="Quail M.A."/>
            <person name="Rabbinowitsch E."/>
            <person name="Rawlings N.D."/>
            <person name="Rutter S."/>
            <person name="Saunders D."/>
            <person name="Seeger K."/>
            <person name="Shah T."/>
            <person name="Squares R."/>
            <person name="Squares S."/>
            <person name="Tivey A."/>
            <person name="Walker A.R."/>
            <person name="Woodward J."/>
            <person name="Dobbelaere D.A.E."/>
            <person name="Langsley G."/>
            <person name="Rajandream M.A."/>
            <person name="McKeever D."/>
            <person name="Shiels B."/>
            <person name="Tait A."/>
            <person name="Barrell B.G."/>
            <person name="Hall N."/>
        </authorList>
    </citation>
    <scope>NUCLEOTIDE SEQUENCE [LARGE SCALE GENOMIC DNA]</scope>
    <source>
        <strain evidence="7">Ankara</strain>
    </source>
</reference>
<dbReference type="VEuPathDB" id="PiroplasmaDB:TA10875"/>
<dbReference type="KEGG" id="tan:TA10875"/>
<dbReference type="OrthoDB" id="204949at2759"/>
<proteinExistence type="inferred from homology"/>
<comment type="subcellular location">
    <subcellularLocation>
        <location evidence="4">Cytoplasm</location>
    </subcellularLocation>
    <subcellularLocation>
        <location evidence="4">Nucleus</location>
    </subcellularLocation>
</comment>
<dbReference type="InterPro" id="IPR016050">
    <property type="entry name" value="Proteasome_bsu_CS"/>
</dbReference>
<dbReference type="eggNOG" id="KOG0180">
    <property type="taxonomic scope" value="Eukaryota"/>
</dbReference>
<dbReference type="GO" id="GO:0005634">
    <property type="term" value="C:nucleus"/>
    <property type="evidence" value="ECO:0007669"/>
    <property type="project" value="UniProtKB-SubCell"/>
</dbReference>
<evidence type="ECO:0000313" key="6">
    <source>
        <dbReference type="EMBL" id="CAI76634.1"/>
    </source>
</evidence>
<comment type="function">
    <text evidence="4">Component of the proteasome, a multicatalytic proteinase complex which is characterized by its ability to cleave peptides with Arg, Phe, Tyr, Leu, and Glu adjacent to the leaving group at neutral or slightly basic pH. The proteasome has an ATP-dependent proteolytic activity.</text>
</comment>
<dbReference type="MEROPS" id="T01.997"/>
<dbReference type="PROSITE" id="PS00854">
    <property type="entry name" value="PROTEASOME_BETA_1"/>
    <property type="match status" value="1"/>
</dbReference>
<dbReference type="InterPro" id="IPR033811">
    <property type="entry name" value="Proteasome_beta_3"/>
</dbReference>
<protein>
    <recommendedName>
        <fullName evidence="4">Proteasome subunit beta</fullName>
    </recommendedName>
</protein>
<dbReference type="Proteomes" id="UP000001950">
    <property type="component" value="Chromosome 4"/>
</dbReference>
<keyword evidence="5" id="KW-0732">Signal</keyword>
<dbReference type="PANTHER" id="PTHR32194:SF10">
    <property type="entry name" value="PROTEASOME SUBUNIT BETA TYPE-3"/>
    <property type="match status" value="1"/>
</dbReference>
<dbReference type="InterPro" id="IPR001353">
    <property type="entry name" value="Proteasome_sua/b"/>
</dbReference>
<gene>
    <name evidence="6" type="ORF">TA10875</name>
</gene>
<dbReference type="PROSITE" id="PS51476">
    <property type="entry name" value="PROTEASOME_BETA_2"/>
    <property type="match status" value="1"/>
</dbReference>
<keyword evidence="7" id="KW-1185">Reference proteome</keyword>
<dbReference type="RefSeq" id="XP_953259.1">
    <property type="nucleotide sequence ID" value="XM_948166.1"/>
</dbReference>
<feature type="chain" id="PRO_5004245104" description="Proteasome subunit beta" evidence="5">
    <location>
        <begin position="17"/>
        <end position="220"/>
    </location>
</feature>
<dbReference type="OMA" id="CSEQLYG"/>
<dbReference type="GO" id="GO:0016787">
    <property type="term" value="F:hydrolase activity"/>
    <property type="evidence" value="ECO:0007669"/>
    <property type="project" value="UniProtKB-KW"/>
</dbReference>
<dbReference type="FunCoup" id="Q4U969">
    <property type="interactions" value="386"/>
</dbReference>
<accession>Q4U969</accession>
<dbReference type="Pfam" id="PF00227">
    <property type="entry name" value="Proteasome"/>
    <property type="match status" value="1"/>
</dbReference>
<dbReference type="AlphaFoldDB" id="Q4U969"/>
<dbReference type="GO" id="GO:0043161">
    <property type="term" value="P:proteasome-mediated ubiquitin-dependent protein catabolic process"/>
    <property type="evidence" value="ECO:0007669"/>
    <property type="project" value="InterPro"/>
</dbReference>
<keyword evidence="3 4" id="KW-0539">Nucleus</keyword>
<dbReference type="CDD" id="cd03759">
    <property type="entry name" value="proteasome_beta_type_3"/>
    <property type="match status" value="1"/>
</dbReference>
<comment type="similarity">
    <text evidence="4">Belongs to the peptidase T1B family.</text>
</comment>
<dbReference type="EMBL" id="CR940353">
    <property type="protein sequence ID" value="CAI76634.1"/>
    <property type="molecule type" value="Genomic_DNA"/>
</dbReference>
<dbReference type="PANTHER" id="PTHR32194">
    <property type="entry name" value="METALLOPROTEASE TLDD"/>
    <property type="match status" value="1"/>
</dbReference>
<keyword evidence="1 4" id="KW-0963">Cytoplasm</keyword>
<dbReference type="GO" id="GO:0019774">
    <property type="term" value="C:proteasome core complex, beta-subunit complex"/>
    <property type="evidence" value="ECO:0007669"/>
    <property type="project" value="InterPro"/>
</dbReference>
<dbReference type="Gene3D" id="3.60.20.10">
    <property type="entry name" value="Glutamine Phosphoribosylpyrophosphate, subunit 1, domain 1"/>
    <property type="match status" value="1"/>
</dbReference>
<dbReference type="InterPro" id="IPR029055">
    <property type="entry name" value="Ntn_hydrolases_N"/>
</dbReference>
<evidence type="ECO:0000256" key="3">
    <source>
        <dbReference type="ARBA" id="ARBA00023242"/>
    </source>
</evidence>
<evidence type="ECO:0000256" key="2">
    <source>
        <dbReference type="ARBA" id="ARBA00022942"/>
    </source>
</evidence>
<feature type="signal peptide" evidence="5">
    <location>
        <begin position="1"/>
        <end position="16"/>
    </location>
</feature>
<dbReference type="STRING" id="5874.Q4U969"/>
<dbReference type="GO" id="GO:0005737">
    <property type="term" value="C:cytoplasm"/>
    <property type="evidence" value="ECO:0007669"/>
    <property type="project" value="UniProtKB-SubCell"/>
</dbReference>
<dbReference type="SUPFAM" id="SSF56235">
    <property type="entry name" value="N-terminal nucleophile aminohydrolases (Ntn hydrolases)"/>
    <property type="match status" value="1"/>
</dbReference>
<keyword evidence="6" id="KW-0378">Hydrolase</keyword>